<protein>
    <submittedName>
        <fullName evidence="2">Replication protein RepA</fullName>
    </submittedName>
</protein>
<evidence type="ECO:0000259" key="1">
    <source>
        <dbReference type="Pfam" id="PF18974"/>
    </source>
</evidence>
<feature type="domain" description="DUF5710" evidence="1">
    <location>
        <begin position="11"/>
        <end position="42"/>
    </location>
</feature>
<gene>
    <name evidence="2" type="ORF">CFR72_14575</name>
</gene>
<dbReference type="RefSeq" id="WP_110914621.1">
    <property type="nucleotide sequence ID" value="NZ_NKUF01000054.1"/>
</dbReference>
<dbReference type="Proteomes" id="UP000248301">
    <property type="component" value="Unassembled WGS sequence"/>
</dbReference>
<proteinExistence type="predicted"/>
<dbReference type="InterPro" id="IPR018777">
    <property type="entry name" value="Replication_initiator_prot_A"/>
</dbReference>
<dbReference type="AlphaFoldDB" id="A0A318PTU8"/>
<dbReference type="Pfam" id="PF10134">
    <property type="entry name" value="RPA"/>
    <property type="match status" value="1"/>
</dbReference>
<accession>A0A318PTU8</accession>
<organism evidence="2 3">
    <name type="scientific">Gluconacetobacter entanii</name>
    <dbReference type="NCBI Taxonomy" id="108528"/>
    <lineage>
        <taxon>Bacteria</taxon>
        <taxon>Pseudomonadati</taxon>
        <taxon>Pseudomonadota</taxon>
        <taxon>Alphaproteobacteria</taxon>
        <taxon>Acetobacterales</taxon>
        <taxon>Acetobacteraceae</taxon>
        <taxon>Gluconacetobacter</taxon>
    </lineage>
</organism>
<dbReference type="InterPro" id="IPR043764">
    <property type="entry name" value="DUF5710"/>
</dbReference>
<comment type="caution">
    <text evidence="2">The sequence shown here is derived from an EMBL/GenBank/DDBJ whole genome shotgun (WGS) entry which is preliminary data.</text>
</comment>
<name>A0A318PTU8_9PROT</name>
<sequence length="375" mass="42220">MNHERTARRPRTYLNVDFEKKDHAKRHGAQWDVQRKSWYVLGDVPEELVNYVTPDPLQASLARLGATLAADAAERTKSSLRRPPPGDEQADFFVPTLYDVATKDSRSIMDVAVFRLSKKDKRAGETIRYDLTDGYVEVKAGPDGMASVWDYDIVLMAISHLTEAMNRYRDGRGEKPGLIFRPHVSEILKFCRRSDGGRQYEEIEGALDRLKNTTIKIVRTTRKGRGSRLMREAQAEGLIGNYKTVSYADTGRVAMVEVEIPGWIYREVVEAENPEVLTVHPAFFLIEPGIGRFLYRVARRAAGKGEARWAFRTIYERSGSAGTFKEFCRLLRGIIAVNDLPEYGLSEVPGKEGPTLVMAYRNAVPSIESDQAEGG</sequence>
<dbReference type="Pfam" id="PF18974">
    <property type="entry name" value="DUF5710"/>
    <property type="match status" value="1"/>
</dbReference>
<evidence type="ECO:0000313" key="2">
    <source>
        <dbReference type="EMBL" id="PYD61380.1"/>
    </source>
</evidence>
<dbReference type="OrthoDB" id="581589at2"/>
<reference evidence="2 3" key="1">
    <citation type="submission" date="2017-07" db="EMBL/GenBank/DDBJ databases">
        <title>A draft genome sequence of Gluconacetobacter entanii LTH 4560.</title>
        <authorList>
            <person name="Skraban J."/>
            <person name="Cleenwerck I."/>
            <person name="Vandamme P."/>
            <person name="Trcek J."/>
        </authorList>
    </citation>
    <scope>NUCLEOTIDE SEQUENCE [LARGE SCALE GENOMIC DNA]</scope>
    <source>
        <strain evidence="2 3">LTH 4560</strain>
    </source>
</reference>
<evidence type="ECO:0000313" key="3">
    <source>
        <dbReference type="Proteomes" id="UP000248301"/>
    </source>
</evidence>
<dbReference type="EMBL" id="NKUF01000054">
    <property type="protein sequence ID" value="PYD61380.1"/>
    <property type="molecule type" value="Genomic_DNA"/>
</dbReference>